<evidence type="ECO:0000256" key="2">
    <source>
        <dbReference type="ARBA" id="ARBA00022670"/>
    </source>
</evidence>
<evidence type="ECO:0000313" key="9">
    <source>
        <dbReference type="EMBL" id="MCS0806838.1"/>
    </source>
</evidence>
<comment type="caution">
    <text evidence="9">The sequence shown here is derived from an EMBL/GenBank/DDBJ whole genome shotgun (WGS) entry which is preliminary data.</text>
</comment>
<evidence type="ECO:0000256" key="6">
    <source>
        <dbReference type="RuleBase" id="RU003355"/>
    </source>
</evidence>
<evidence type="ECO:0000256" key="3">
    <source>
        <dbReference type="ARBA" id="ARBA00022801"/>
    </source>
</evidence>
<name>A0ABT2D8R3_9BURK</name>
<dbReference type="Gene3D" id="3.40.50.200">
    <property type="entry name" value="Peptidase S8/S53 domain"/>
    <property type="match status" value="1"/>
</dbReference>
<evidence type="ECO:0000256" key="4">
    <source>
        <dbReference type="ARBA" id="ARBA00022825"/>
    </source>
</evidence>
<dbReference type="InterPro" id="IPR000209">
    <property type="entry name" value="Peptidase_S8/S53_dom"/>
</dbReference>
<evidence type="ECO:0000256" key="5">
    <source>
        <dbReference type="PROSITE-ProRule" id="PRU01240"/>
    </source>
</evidence>
<feature type="active site" description="Charge relay system" evidence="5">
    <location>
        <position position="332"/>
    </location>
</feature>
<feature type="region of interest" description="Disordered" evidence="7">
    <location>
        <begin position="1"/>
        <end position="48"/>
    </location>
</feature>
<feature type="compositionally biased region" description="Low complexity" evidence="7">
    <location>
        <begin position="8"/>
        <end position="29"/>
    </location>
</feature>
<dbReference type="SUPFAM" id="SSF52743">
    <property type="entry name" value="Subtilisin-like"/>
    <property type="match status" value="1"/>
</dbReference>
<dbReference type="Pfam" id="PF00082">
    <property type="entry name" value="Peptidase_S8"/>
    <property type="match status" value="1"/>
</dbReference>
<dbReference type="PROSITE" id="PS00138">
    <property type="entry name" value="SUBTILASE_SER"/>
    <property type="match status" value="1"/>
</dbReference>
<evidence type="ECO:0000256" key="7">
    <source>
        <dbReference type="SAM" id="MobiDB-lite"/>
    </source>
</evidence>
<dbReference type="InterPro" id="IPR036852">
    <property type="entry name" value="Peptidase_S8/S53_dom_sf"/>
</dbReference>
<dbReference type="Proteomes" id="UP001206126">
    <property type="component" value="Unassembled WGS sequence"/>
</dbReference>
<dbReference type="PROSITE" id="PS00136">
    <property type="entry name" value="SUBTILASE_ASP"/>
    <property type="match status" value="1"/>
</dbReference>
<keyword evidence="10" id="KW-1185">Reference proteome</keyword>
<reference evidence="9 10" key="1">
    <citation type="submission" date="2022-08" db="EMBL/GenBank/DDBJ databases">
        <title>Reclassification of Massilia species as members of the genera Telluria, Duganella, Pseudoduganella, Mokoshia gen. nov. and Zemynaea gen. nov. using orthogonal and non-orthogonal genome-based approaches.</title>
        <authorList>
            <person name="Bowman J.P."/>
        </authorList>
    </citation>
    <scope>NUCLEOTIDE SEQUENCE [LARGE SCALE GENOMIC DNA]</scope>
    <source>
        <strain evidence="9 10">JCM 31605</strain>
    </source>
</reference>
<feature type="active site" description="Charge relay system" evidence="5">
    <location>
        <position position="296"/>
    </location>
</feature>
<dbReference type="InterPro" id="IPR023827">
    <property type="entry name" value="Peptidase_S8_Asp-AS"/>
</dbReference>
<protein>
    <submittedName>
        <fullName evidence="9">S8 family serine peptidase</fullName>
    </submittedName>
</protein>
<keyword evidence="3 5" id="KW-0378">Hydrolase</keyword>
<feature type="domain" description="Peptidase S8/S53" evidence="8">
    <location>
        <begin position="287"/>
        <end position="559"/>
    </location>
</feature>
<dbReference type="InterPro" id="IPR050131">
    <property type="entry name" value="Peptidase_S8_subtilisin-like"/>
</dbReference>
<dbReference type="PANTHER" id="PTHR43806:SF11">
    <property type="entry name" value="CEREVISIN-RELATED"/>
    <property type="match status" value="1"/>
</dbReference>
<dbReference type="PROSITE" id="PS51892">
    <property type="entry name" value="SUBTILASE"/>
    <property type="match status" value="1"/>
</dbReference>
<dbReference type="InterPro" id="IPR023828">
    <property type="entry name" value="Peptidase_S8_Ser-AS"/>
</dbReference>
<dbReference type="InterPro" id="IPR022398">
    <property type="entry name" value="Peptidase_S8_His-AS"/>
</dbReference>
<accession>A0ABT2D8R3</accession>
<comment type="similarity">
    <text evidence="1 5 6">Belongs to the peptidase S8 family.</text>
</comment>
<dbReference type="RefSeq" id="WP_258820610.1">
    <property type="nucleotide sequence ID" value="NZ_JANUHB010000001.1"/>
</dbReference>
<evidence type="ECO:0000259" key="8">
    <source>
        <dbReference type="Pfam" id="PF00082"/>
    </source>
</evidence>
<dbReference type="PRINTS" id="PR00723">
    <property type="entry name" value="SUBTILISIN"/>
</dbReference>
<sequence>MPKEPTSGQGAQPGQGAAPQNPQGAGAPPESGTAASRQPRGHVVGERKKRFLVAPRQPMVQMGPLGMLPMAFQPLSLSTVEQALRAAPDIEVVGLVGDRRAASPLAEGMGGGHAEGVLVARMTDQKAQDLHLQGQGRLLVERDQHLQLFEPALRQPNLVASLTPTAGPAMSLAVLVLDGSGAPVPEAEVSLFGSLLPASGVTGQDGTATITMYGENPHTVRGLYVKPKSDFWSLYQRDPDLSATEPNVVTLRPLSAWRGLSGFPGQNTIGWGQRAMRMDKLPPEFRGRGVRIAVIDSGVATSHTNLRQIGVGFDIIDKDTDPGAWNQDQLGHGSHCSGVIGGADPTFGIRGFAPEAEIHVCKLFPGGQVSQLIEALEYCIEHQIDVANLSLGGTEPSEALEQQILRAKRFGVACIAAAGNSGDAVQYPASSPHVLAVAAIGKAGEFPPDSYHSQTMNGDVDADGFFTARFSCYGPRVDVCAPGVAIVSSVPPNNFAAWDGTSMAAPHVTGLAALVLAHHPAFQGPGRAPNADRVERLFQVIRMSARRVTLGEQTRIGYGLPDALVALGWSVMAADRRGQQSLQGMAGMGLGALGGIGGVGLMGEAAFGQPVGLGAAQGGIPGIPGLPFGIGTVRGGW</sequence>
<dbReference type="EMBL" id="JANUHB010000001">
    <property type="protein sequence ID" value="MCS0806838.1"/>
    <property type="molecule type" value="Genomic_DNA"/>
</dbReference>
<feature type="active site" description="Charge relay system" evidence="5">
    <location>
        <position position="502"/>
    </location>
</feature>
<organism evidence="9 10">
    <name type="scientific">Massilia agilis</name>
    <dbReference type="NCBI Taxonomy" id="1811226"/>
    <lineage>
        <taxon>Bacteria</taxon>
        <taxon>Pseudomonadati</taxon>
        <taxon>Pseudomonadota</taxon>
        <taxon>Betaproteobacteria</taxon>
        <taxon>Burkholderiales</taxon>
        <taxon>Oxalobacteraceae</taxon>
        <taxon>Telluria group</taxon>
        <taxon>Massilia</taxon>
    </lineage>
</organism>
<evidence type="ECO:0000313" key="10">
    <source>
        <dbReference type="Proteomes" id="UP001206126"/>
    </source>
</evidence>
<dbReference type="PROSITE" id="PS00137">
    <property type="entry name" value="SUBTILASE_HIS"/>
    <property type="match status" value="1"/>
</dbReference>
<dbReference type="InterPro" id="IPR015500">
    <property type="entry name" value="Peptidase_S8_subtilisin-rel"/>
</dbReference>
<proteinExistence type="inferred from homology"/>
<evidence type="ECO:0000256" key="1">
    <source>
        <dbReference type="ARBA" id="ARBA00011073"/>
    </source>
</evidence>
<dbReference type="PANTHER" id="PTHR43806">
    <property type="entry name" value="PEPTIDASE S8"/>
    <property type="match status" value="1"/>
</dbReference>
<gene>
    <name evidence="9" type="ORF">NX774_02735</name>
</gene>
<keyword evidence="2 5" id="KW-0645">Protease</keyword>
<keyword evidence="4 5" id="KW-0720">Serine protease</keyword>